<keyword evidence="2" id="KW-1185">Reference proteome</keyword>
<name>A0A1H5A3P3_9PSED</name>
<reference evidence="2" key="1">
    <citation type="submission" date="2016-10" db="EMBL/GenBank/DDBJ databases">
        <authorList>
            <person name="Varghese N."/>
            <person name="Submissions S."/>
        </authorList>
    </citation>
    <scope>NUCLEOTIDE SEQUENCE [LARGE SCALE GENOMIC DNA]</scope>
    <source>
        <strain evidence="2">DSM 9751</strain>
    </source>
</reference>
<dbReference type="EMBL" id="FNTJ01000003">
    <property type="protein sequence ID" value="SED36394.1"/>
    <property type="molecule type" value="Genomic_DNA"/>
</dbReference>
<evidence type="ECO:0000313" key="1">
    <source>
        <dbReference type="EMBL" id="SED36394.1"/>
    </source>
</evidence>
<evidence type="ECO:0000313" key="2">
    <source>
        <dbReference type="Proteomes" id="UP000198982"/>
    </source>
</evidence>
<dbReference type="AlphaFoldDB" id="A0A1H5A3P3"/>
<proteinExistence type="predicted"/>
<accession>A0A1H5A3P3</accession>
<gene>
    <name evidence="1" type="ORF">SAMN05216178_6949</name>
</gene>
<organism evidence="1 2">
    <name type="scientific">Pseudomonas saponiphila</name>
    <dbReference type="NCBI Taxonomy" id="556534"/>
    <lineage>
        <taxon>Bacteria</taxon>
        <taxon>Pseudomonadati</taxon>
        <taxon>Pseudomonadota</taxon>
        <taxon>Gammaproteobacteria</taxon>
        <taxon>Pseudomonadales</taxon>
        <taxon>Pseudomonadaceae</taxon>
        <taxon>Pseudomonas</taxon>
    </lineage>
</organism>
<dbReference type="Proteomes" id="UP000198982">
    <property type="component" value="Unassembled WGS sequence"/>
</dbReference>
<protein>
    <submittedName>
        <fullName evidence="1">Uncharacterized protein</fullName>
    </submittedName>
</protein>
<sequence length="114" mass="12474">MNAFETSLWAARKTARQAALSFDGILSDAFVMRAAVGHAYDVEGYAPGEWIRTAEVTKTGSLINYDFIETADGKRYLIHRHECPDAKRSFEHIGRVIAVNSTLSGQSPSLAAQA</sequence>
<dbReference type="RefSeq" id="WP_092320908.1">
    <property type="nucleotide sequence ID" value="NZ_FNTJ01000003.1"/>
</dbReference>